<organism evidence="1">
    <name type="scientific">marine sediment metagenome</name>
    <dbReference type="NCBI Taxonomy" id="412755"/>
    <lineage>
        <taxon>unclassified sequences</taxon>
        <taxon>metagenomes</taxon>
        <taxon>ecological metagenomes</taxon>
    </lineage>
</organism>
<reference evidence="1" key="1">
    <citation type="journal article" date="2015" name="Nature">
        <title>Complex archaea that bridge the gap between prokaryotes and eukaryotes.</title>
        <authorList>
            <person name="Spang A."/>
            <person name="Saw J.H."/>
            <person name="Jorgensen S.L."/>
            <person name="Zaremba-Niedzwiedzka K."/>
            <person name="Martijn J."/>
            <person name="Lind A.E."/>
            <person name="van Eijk R."/>
            <person name="Schleper C."/>
            <person name="Guy L."/>
            <person name="Ettema T.J."/>
        </authorList>
    </citation>
    <scope>NUCLEOTIDE SEQUENCE</scope>
</reference>
<dbReference type="AlphaFoldDB" id="A0A0F9J5Z2"/>
<accession>A0A0F9J5Z2</accession>
<dbReference type="EMBL" id="LAZR01017233">
    <property type="protein sequence ID" value="KKM01291.1"/>
    <property type="molecule type" value="Genomic_DNA"/>
</dbReference>
<protein>
    <submittedName>
        <fullName evidence="1">Uncharacterized protein</fullName>
    </submittedName>
</protein>
<comment type="caution">
    <text evidence="1">The sequence shown here is derived from an EMBL/GenBank/DDBJ whole genome shotgun (WGS) entry which is preliminary data.</text>
</comment>
<sequence>MADAALTTALNTDSRYSGAVPGGGLGPLLDLLNERDPVGGFVFHDVPIADVLEAAGQARMKALTDAERGRLSVLRDEGLVRLSKPQIRAEFLDVFGITEDQLAAGVPESRTRPRFCEAFGFERVTKQDLFRVLRDVPTSALAVYWAGVASKISAAELLHEQHLQGLNEESYQNPGVVDNG</sequence>
<gene>
    <name evidence="1" type="ORF">LCGC14_1795890</name>
</gene>
<evidence type="ECO:0000313" key="1">
    <source>
        <dbReference type="EMBL" id="KKM01291.1"/>
    </source>
</evidence>
<name>A0A0F9J5Z2_9ZZZZ</name>
<proteinExistence type="predicted"/>